<dbReference type="EMBL" id="KV700125">
    <property type="protein sequence ID" value="OCF34324.1"/>
    <property type="molecule type" value="Genomic_DNA"/>
</dbReference>
<keyword evidence="4" id="KW-1185">Reference proteome</keyword>
<evidence type="ECO:0000313" key="4">
    <source>
        <dbReference type="Proteomes" id="UP000092666"/>
    </source>
</evidence>
<accession>A0A1B9GTD2</accession>
<evidence type="ECO:0000313" key="3">
    <source>
        <dbReference type="EMBL" id="OCF34324.1"/>
    </source>
</evidence>
<organism evidence="3 4">
    <name type="scientific">Kwoniella heveanensis BCC8398</name>
    <dbReference type="NCBI Taxonomy" id="1296120"/>
    <lineage>
        <taxon>Eukaryota</taxon>
        <taxon>Fungi</taxon>
        <taxon>Dikarya</taxon>
        <taxon>Basidiomycota</taxon>
        <taxon>Agaricomycotina</taxon>
        <taxon>Tremellomycetes</taxon>
        <taxon>Tremellales</taxon>
        <taxon>Cryptococcaceae</taxon>
        <taxon>Kwoniella</taxon>
    </lineage>
</organism>
<feature type="compositionally biased region" description="Low complexity" evidence="1">
    <location>
        <begin position="13"/>
        <end position="26"/>
    </location>
</feature>
<dbReference type="AlphaFoldDB" id="A0A1B9GTD2"/>
<feature type="compositionally biased region" description="Polar residues" evidence="1">
    <location>
        <begin position="79"/>
        <end position="88"/>
    </location>
</feature>
<evidence type="ECO:0000256" key="1">
    <source>
        <dbReference type="SAM" id="MobiDB-lite"/>
    </source>
</evidence>
<feature type="compositionally biased region" description="Polar residues" evidence="1">
    <location>
        <begin position="29"/>
        <end position="42"/>
    </location>
</feature>
<protein>
    <recommendedName>
        <fullName evidence="2">PXA domain-containing protein</fullName>
    </recommendedName>
</protein>
<feature type="compositionally biased region" description="Low complexity" evidence="1">
    <location>
        <begin position="43"/>
        <end position="78"/>
    </location>
</feature>
<feature type="compositionally biased region" description="Basic and acidic residues" evidence="1">
    <location>
        <begin position="414"/>
        <end position="424"/>
    </location>
</feature>
<dbReference type="OrthoDB" id="431557at2759"/>
<feature type="region of interest" description="Disordered" evidence="1">
    <location>
        <begin position="369"/>
        <end position="429"/>
    </location>
</feature>
<dbReference type="Proteomes" id="UP000092666">
    <property type="component" value="Unassembled WGS sequence"/>
</dbReference>
<reference evidence="4" key="2">
    <citation type="submission" date="2013-12" db="EMBL/GenBank/DDBJ databases">
        <title>Evolution of pathogenesis and genome organization in the Tremellales.</title>
        <authorList>
            <person name="Cuomo C."/>
            <person name="Litvintseva A."/>
            <person name="Heitman J."/>
            <person name="Chen Y."/>
            <person name="Sun S."/>
            <person name="Springer D."/>
            <person name="Dromer F."/>
            <person name="Young S."/>
            <person name="Zeng Q."/>
            <person name="Chapman S."/>
            <person name="Gujja S."/>
            <person name="Saif S."/>
            <person name="Birren B."/>
        </authorList>
    </citation>
    <scope>NUCLEOTIDE SEQUENCE [LARGE SCALE GENOMIC DNA]</scope>
    <source>
        <strain evidence="4">BCC8398</strain>
    </source>
</reference>
<sequence>MSSNTNGRPRPVSALSSSTSGPSAIAHGQSRSKNNNGLHPTQSSAASLASPPPTLTSTPSFVRASTVTPTTTKVPTVPASGSSIAPTAPSLQRFKSTVHLPLYRRILFPTDDPVKPVPPLVIAAKKTNANGSGGAGASENSKELELINERLYHLIALALRAYVLSWYSRFTTSRSLPAHINQQIVLPILSPILSDLCTDEGQDRLCAFLLVDLPTILALHIRVYWEARAAGRYLSLNIDEGGSAVGAGKGRLGELFHARLPLLSVTRSCNDPMLNPNTGETFDSSNISGGGGPGSEYTLSPLYLSTLSSSILAHFSIGTNRPDVERLMAREVLSRSVLGSIARRLVEGWFWHMLILKFLGEPGGYVYSEDEENEATEESDNARAKAKAEGGSWPKQDGSHEKETAEAGRAPDVQAERAGHDKLNDSGTGSRGGATIDQLILYYILKIWSTIALIYSALINLVTLYSESPARSDTMTKPDVDPLTRCWEPSLLLLRELLGIDGRSGLGHKSWLARMSWAGVEMLVGLFGQILDSLLPHLIRTYLLTPQLALKSIDTIERLLFPLEGGWPGPSPVDPTPEEAVDLRRRAERRLQEIVPCKW</sequence>
<feature type="region of interest" description="Disordered" evidence="1">
    <location>
        <begin position="1"/>
        <end position="88"/>
    </location>
</feature>
<gene>
    <name evidence="3" type="ORF">I316_03838</name>
</gene>
<feature type="compositionally biased region" description="Basic and acidic residues" evidence="1">
    <location>
        <begin position="397"/>
        <end position="406"/>
    </location>
</feature>
<dbReference type="InterPro" id="IPR003114">
    <property type="entry name" value="Phox_assoc"/>
</dbReference>
<evidence type="ECO:0000259" key="2">
    <source>
        <dbReference type="Pfam" id="PF02194"/>
    </source>
</evidence>
<dbReference type="STRING" id="1296120.A0A1B9GTD2"/>
<dbReference type="Pfam" id="PF02194">
    <property type="entry name" value="PXA"/>
    <property type="match status" value="1"/>
</dbReference>
<proteinExistence type="predicted"/>
<feature type="compositionally biased region" description="Acidic residues" evidence="1">
    <location>
        <begin position="369"/>
        <end position="379"/>
    </location>
</feature>
<feature type="domain" description="PXA" evidence="2">
    <location>
        <begin position="147"/>
        <end position="357"/>
    </location>
</feature>
<name>A0A1B9GTD2_9TREE</name>
<reference evidence="3 4" key="1">
    <citation type="submission" date="2013-07" db="EMBL/GenBank/DDBJ databases">
        <title>The Genome Sequence of Cryptococcus heveanensis BCC8398.</title>
        <authorList>
            <consortium name="The Broad Institute Genome Sequencing Platform"/>
            <person name="Cuomo C."/>
            <person name="Litvintseva A."/>
            <person name="Chen Y."/>
            <person name="Heitman J."/>
            <person name="Sun S."/>
            <person name="Springer D."/>
            <person name="Dromer F."/>
            <person name="Young S.K."/>
            <person name="Zeng Q."/>
            <person name="Gargeya S."/>
            <person name="Fitzgerald M."/>
            <person name="Abouelleil A."/>
            <person name="Alvarado L."/>
            <person name="Berlin A.M."/>
            <person name="Chapman S.B."/>
            <person name="Dewar J."/>
            <person name="Goldberg J."/>
            <person name="Griggs A."/>
            <person name="Gujja S."/>
            <person name="Hansen M."/>
            <person name="Howarth C."/>
            <person name="Imamovic A."/>
            <person name="Larimer J."/>
            <person name="McCowan C."/>
            <person name="Murphy C."/>
            <person name="Pearson M."/>
            <person name="Priest M."/>
            <person name="Roberts A."/>
            <person name="Saif S."/>
            <person name="Shea T."/>
            <person name="Sykes S."/>
            <person name="Wortman J."/>
            <person name="Nusbaum C."/>
            <person name="Birren B."/>
        </authorList>
    </citation>
    <scope>NUCLEOTIDE SEQUENCE [LARGE SCALE GENOMIC DNA]</scope>
    <source>
        <strain evidence="3 4">BCC8398</strain>
    </source>
</reference>